<dbReference type="EMBL" id="SNVI01000005">
    <property type="protein sequence ID" value="TFE37315.1"/>
    <property type="molecule type" value="Genomic_DNA"/>
</dbReference>
<dbReference type="AlphaFoldDB" id="A0A4Y8MIQ7"/>
<name>A0A4Y8MIQ7_9BURK</name>
<accession>A0A4Y8MIQ7</accession>
<organism evidence="1 2">
    <name type="scientific">Paraburkholderia dipogonis</name>
    <dbReference type="NCBI Taxonomy" id="1211383"/>
    <lineage>
        <taxon>Bacteria</taxon>
        <taxon>Pseudomonadati</taxon>
        <taxon>Pseudomonadota</taxon>
        <taxon>Betaproteobacteria</taxon>
        <taxon>Burkholderiales</taxon>
        <taxon>Burkholderiaceae</taxon>
        <taxon>Paraburkholderia</taxon>
    </lineage>
</organism>
<proteinExistence type="predicted"/>
<evidence type="ECO:0000313" key="2">
    <source>
        <dbReference type="Proteomes" id="UP000297385"/>
    </source>
</evidence>
<gene>
    <name evidence="1" type="ORF">E2553_38100</name>
</gene>
<comment type="caution">
    <text evidence="1">The sequence shown here is derived from an EMBL/GenBank/DDBJ whole genome shotgun (WGS) entry which is preliminary data.</text>
</comment>
<evidence type="ECO:0000313" key="1">
    <source>
        <dbReference type="EMBL" id="TFE37315.1"/>
    </source>
</evidence>
<protein>
    <submittedName>
        <fullName evidence="1">Uncharacterized protein</fullName>
    </submittedName>
</protein>
<dbReference type="RefSeq" id="WP_134465844.1">
    <property type="nucleotide sequence ID" value="NZ_JBHMFL010000088.1"/>
</dbReference>
<dbReference type="Proteomes" id="UP000297385">
    <property type="component" value="Unassembled WGS sequence"/>
</dbReference>
<reference evidence="1 2" key="1">
    <citation type="submission" date="2019-03" db="EMBL/GenBank/DDBJ databases">
        <title>Complete Genome Sequence of Paraburkholderia dipogonis ICMP 19430T, a Nitrogen-fixing Symbiont of the South African Invasive Legume Dipogon lignosus in New Zealand.</title>
        <authorList>
            <person name="De Meyer S.E."/>
        </authorList>
    </citation>
    <scope>NUCLEOTIDE SEQUENCE [LARGE SCALE GENOMIC DNA]</scope>
    <source>
        <strain evidence="1 2">ICMP 19430</strain>
    </source>
</reference>
<sequence>MVREVPNSDSADDQSIYEWFALAFRVENTVTPLLTARIPPAALVELQAAVVRHTNRKGAVKFSTIGVVVQPGIGTPCSSPAFCAVMQPGDDRQFGTDAHQKNLSAEAFLVVAGTYQLTEADEKESLDAQFALFDDNRLPEGCLTIPQLSFGSMSIEYAGALPDVLIQCTTDLEADGGMEDLKDQLETAAAGDRVRLVNVPPRGPVVNDSYAIQERKSRTPLNSVAEGSRRKTIPSVMSGVFKISSRAT</sequence>
<dbReference type="GeneID" id="97306544"/>